<gene>
    <name evidence="2" type="ORF">ACG33_09000</name>
</gene>
<reference evidence="2 3" key="1">
    <citation type="submission" date="2015-06" db="EMBL/GenBank/DDBJ databases">
        <title>A Comprehensive Approach to Explore the Metabolic and Phylogenetic Diversity of Bacterial Steroid Degradation in the Environment: Testosterone as an Example.</title>
        <authorList>
            <person name="Yang F.-C."/>
            <person name="Chen Y.-L."/>
            <person name="Yu C.-P."/>
            <person name="Tang S.-L."/>
            <person name="Wang P.-H."/>
            <person name="Ismail W."/>
            <person name="Wang C.-H."/>
            <person name="Yang C.-Y."/>
            <person name="Chiang Y.-R."/>
        </authorList>
    </citation>
    <scope>NUCLEOTIDE SEQUENCE [LARGE SCALE GENOMIC DNA]</scope>
    <source>
        <strain evidence="2 3">DSM 18526</strain>
    </source>
</reference>
<evidence type="ECO:0000313" key="3">
    <source>
        <dbReference type="Proteomes" id="UP000070250"/>
    </source>
</evidence>
<proteinExistence type="predicted"/>
<dbReference type="Proteomes" id="UP000070250">
    <property type="component" value="Chromosome"/>
</dbReference>
<evidence type="ECO:0000256" key="1">
    <source>
        <dbReference type="SAM" id="Coils"/>
    </source>
</evidence>
<sequence length="344" mass="39363">MIRRLLSGTQPQESHEQLLQLYWNRAEIKQELVRLQDERRALQEHLRAQETATARALEHTRVLEEYLGRPEVALHALVYFQLRALWRHASARLARFARQLHQQQADRERHRALIEFDQARRQQLADFDRRIQEARARASMLEAQLKLMEAKLARMRGFWNYARRRELSEEMEKERAPWDAAVTEVTDLSDDRAALEAMPPPDFEGVSVDGRRIVNTAVIAYAQQLTVSLSGHGLAMLAKETATKRLLDVRYGGPEECTRIMALLRDAFAQLQEDSEELAGLKERTDALRAAASYRSDADTVPLTDSIGTLPPPSSPVSGLETANRAGVNVLVDDYWDLYRSLLQ</sequence>
<evidence type="ECO:0000313" key="2">
    <source>
        <dbReference type="EMBL" id="AMN47229.1"/>
    </source>
</evidence>
<keyword evidence="1" id="KW-0175">Coiled coil</keyword>
<name>A0A127FCB0_STEDE</name>
<dbReference type="AlphaFoldDB" id="A0A127FCB0"/>
<feature type="coiled-coil region" evidence="1">
    <location>
        <begin position="124"/>
        <end position="151"/>
    </location>
</feature>
<organism evidence="2 3">
    <name type="scientific">Steroidobacter denitrificans</name>
    <dbReference type="NCBI Taxonomy" id="465721"/>
    <lineage>
        <taxon>Bacteria</taxon>
        <taxon>Pseudomonadati</taxon>
        <taxon>Pseudomonadota</taxon>
        <taxon>Gammaproteobacteria</taxon>
        <taxon>Steroidobacterales</taxon>
        <taxon>Steroidobacteraceae</taxon>
        <taxon>Steroidobacter</taxon>
    </lineage>
</organism>
<feature type="coiled-coil region" evidence="1">
    <location>
        <begin position="264"/>
        <end position="291"/>
    </location>
</feature>
<keyword evidence="3" id="KW-1185">Reference proteome</keyword>
<accession>A0A127FCB0</accession>
<dbReference type="KEGG" id="sdf:ACG33_09000"/>
<dbReference type="EMBL" id="CP011971">
    <property type="protein sequence ID" value="AMN47229.1"/>
    <property type="molecule type" value="Genomic_DNA"/>
</dbReference>
<feature type="coiled-coil region" evidence="1">
    <location>
        <begin position="18"/>
        <end position="52"/>
    </location>
</feature>
<dbReference type="RefSeq" id="WP_066920527.1">
    <property type="nucleotide sequence ID" value="NZ_CP011971.1"/>
</dbReference>
<protein>
    <submittedName>
        <fullName evidence="2">Uncharacterized protein</fullName>
    </submittedName>
</protein>
<dbReference type="STRING" id="465721.ACG33_09000"/>